<gene>
    <name evidence="3" type="ORF">GCM10010178_15230</name>
</gene>
<evidence type="ECO:0000313" key="4">
    <source>
        <dbReference type="Proteomes" id="UP000649573"/>
    </source>
</evidence>
<accession>A0ABQ2UDB8</accession>
<dbReference type="PANTHER" id="PTHR18964">
    <property type="entry name" value="ROK (REPRESSOR, ORF, KINASE) FAMILY"/>
    <property type="match status" value="1"/>
</dbReference>
<evidence type="ECO:0000313" key="3">
    <source>
        <dbReference type="EMBL" id="GGU23984.1"/>
    </source>
</evidence>
<dbReference type="Pfam" id="PF00480">
    <property type="entry name" value="ROK"/>
    <property type="match status" value="1"/>
</dbReference>
<dbReference type="InterPro" id="IPR036388">
    <property type="entry name" value="WH-like_DNA-bd_sf"/>
</dbReference>
<dbReference type="SUPFAM" id="SSF53067">
    <property type="entry name" value="Actin-like ATPase domain"/>
    <property type="match status" value="1"/>
</dbReference>
<dbReference type="Proteomes" id="UP000649573">
    <property type="component" value="Unassembled WGS sequence"/>
</dbReference>
<keyword evidence="3" id="KW-0418">Kinase</keyword>
<protein>
    <submittedName>
        <fullName evidence="3">Sugar kinase</fullName>
    </submittedName>
</protein>
<dbReference type="EMBL" id="BMRE01000003">
    <property type="protein sequence ID" value="GGU23984.1"/>
    <property type="molecule type" value="Genomic_DNA"/>
</dbReference>
<dbReference type="GO" id="GO:0016301">
    <property type="term" value="F:kinase activity"/>
    <property type="evidence" value="ECO:0007669"/>
    <property type="project" value="UniProtKB-KW"/>
</dbReference>
<dbReference type="SUPFAM" id="SSF46785">
    <property type="entry name" value="Winged helix' DNA-binding domain"/>
    <property type="match status" value="1"/>
</dbReference>
<name>A0ABQ2UDB8_9PSEU</name>
<feature type="domain" description="HTH marR-type" evidence="2">
    <location>
        <begin position="1"/>
        <end position="52"/>
    </location>
</feature>
<dbReference type="Pfam" id="PF12802">
    <property type="entry name" value="MarR_2"/>
    <property type="match status" value="1"/>
</dbReference>
<dbReference type="RefSeq" id="WP_189252861.1">
    <property type="nucleotide sequence ID" value="NZ_BMRE01000003.1"/>
</dbReference>
<evidence type="ECO:0000259" key="2">
    <source>
        <dbReference type="Pfam" id="PF12802"/>
    </source>
</evidence>
<keyword evidence="4" id="KW-1185">Reference proteome</keyword>
<dbReference type="InterPro" id="IPR043129">
    <property type="entry name" value="ATPase_NBD"/>
</dbReference>
<proteinExistence type="inferred from homology"/>
<keyword evidence="3" id="KW-0808">Transferase</keyword>
<organism evidence="3 4">
    <name type="scientific">Lentzea flava</name>
    <dbReference type="NCBI Taxonomy" id="103732"/>
    <lineage>
        <taxon>Bacteria</taxon>
        <taxon>Bacillati</taxon>
        <taxon>Actinomycetota</taxon>
        <taxon>Actinomycetes</taxon>
        <taxon>Pseudonocardiales</taxon>
        <taxon>Pseudonocardiaceae</taxon>
        <taxon>Lentzea</taxon>
    </lineage>
</organism>
<comment type="similarity">
    <text evidence="1">Belongs to the ROK (NagC/XylR) family.</text>
</comment>
<sequence length="385" mass="39984">MTTPAGTALRALLRHGPIARSTIARETGLSPAAVTRTCSALADAGLLVEAAHPVPYQGIGRPHVPVDIDTGRHVVAALHVAHEYCTLAFLDLRGRTLTREEIAHRDPSDPLAVLTTAADRLLRLHEKQLPGLVPIGLGVAAGGWVDTEQGVLVQHASLGWRDVRLRELLTARTGLPVLVDSHARALAQAEQLFGRAGNRESMLHLFVGNVVDAAIVTGGTPHRGARSAAGDVAHLALGDPAVDCPCGRSGCLQATVADQAWARRAWQAGVVGRPSMMDLAHLAKAGDPAAVAVLVERAGIIGRAAAVLFDFINPDVLVVTEIGTNWLPECVDALRAEVAAASSLCTSGELVLPSSFGVDVLGVAAGAVQLGALYADPLQFSLAGV</sequence>
<dbReference type="Gene3D" id="1.10.10.10">
    <property type="entry name" value="Winged helix-like DNA-binding domain superfamily/Winged helix DNA-binding domain"/>
    <property type="match status" value="1"/>
</dbReference>
<dbReference type="InterPro" id="IPR000600">
    <property type="entry name" value="ROK"/>
</dbReference>
<dbReference type="InterPro" id="IPR000835">
    <property type="entry name" value="HTH_MarR-typ"/>
</dbReference>
<reference evidence="4" key="1">
    <citation type="journal article" date="2019" name="Int. J. Syst. Evol. Microbiol.">
        <title>The Global Catalogue of Microorganisms (GCM) 10K type strain sequencing project: providing services to taxonomists for standard genome sequencing and annotation.</title>
        <authorList>
            <consortium name="The Broad Institute Genomics Platform"/>
            <consortium name="The Broad Institute Genome Sequencing Center for Infectious Disease"/>
            <person name="Wu L."/>
            <person name="Ma J."/>
        </authorList>
    </citation>
    <scope>NUCLEOTIDE SEQUENCE [LARGE SCALE GENOMIC DNA]</scope>
    <source>
        <strain evidence="4">JCM 3296</strain>
    </source>
</reference>
<dbReference type="PANTHER" id="PTHR18964:SF149">
    <property type="entry name" value="BIFUNCTIONAL UDP-N-ACETYLGLUCOSAMINE 2-EPIMERASE_N-ACETYLMANNOSAMINE KINASE"/>
    <property type="match status" value="1"/>
</dbReference>
<evidence type="ECO:0000256" key="1">
    <source>
        <dbReference type="ARBA" id="ARBA00006479"/>
    </source>
</evidence>
<dbReference type="InterPro" id="IPR036390">
    <property type="entry name" value="WH_DNA-bd_sf"/>
</dbReference>
<dbReference type="Gene3D" id="3.30.420.40">
    <property type="match status" value="2"/>
</dbReference>
<comment type="caution">
    <text evidence="3">The sequence shown here is derived from an EMBL/GenBank/DDBJ whole genome shotgun (WGS) entry which is preliminary data.</text>
</comment>